<organism evidence="2 3">
    <name type="scientific">Lophiotrema nucula</name>
    <dbReference type="NCBI Taxonomy" id="690887"/>
    <lineage>
        <taxon>Eukaryota</taxon>
        <taxon>Fungi</taxon>
        <taxon>Dikarya</taxon>
        <taxon>Ascomycota</taxon>
        <taxon>Pezizomycotina</taxon>
        <taxon>Dothideomycetes</taxon>
        <taxon>Pleosporomycetidae</taxon>
        <taxon>Pleosporales</taxon>
        <taxon>Lophiotremataceae</taxon>
        <taxon>Lophiotrema</taxon>
    </lineage>
</organism>
<dbReference type="Proteomes" id="UP000799770">
    <property type="component" value="Unassembled WGS sequence"/>
</dbReference>
<evidence type="ECO:0000313" key="3">
    <source>
        <dbReference type="Proteomes" id="UP000799770"/>
    </source>
</evidence>
<sequence length="299" mass="33768">MAATSTIIISGTAAASVSNVHTEALIHCGVHLTASQLETLQRQGTLHVAEKCAVRDVERIVAWLNTIPKAMETTGQMPAFKAYDDFWKDVRLLATAVLMNATEHVITPVQDLAIMTFNEREIDEPELRSVDDSIRALAPHRNVLEIPLFQHIIKTYVRRIQNNQIKNRQAFEKNIQICFALKEGMEYVAAHAPALAETETTTSPRGFGEPEPRMSYGTYASDRSGTAVMARMYARQQEMQNDRRMRLEATRLYEDAAELHQRAASTEMTDDEVNSAAQDLQLQQRYDEMTQHFGVRMAE</sequence>
<feature type="region of interest" description="Disordered" evidence="1">
    <location>
        <begin position="199"/>
        <end position="220"/>
    </location>
</feature>
<reference evidence="2" key="1">
    <citation type="journal article" date="2020" name="Stud. Mycol.">
        <title>101 Dothideomycetes genomes: a test case for predicting lifestyles and emergence of pathogens.</title>
        <authorList>
            <person name="Haridas S."/>
            <person name="Albert R."/>
            <person name="Binder M."/>
            <person name="Bloem J."/>
            <person name="Labutti K."/>
            <person name="Salamov A."/>
            <person name="Andreopoulos B."/>
            <person name="Baker S."/>
            <person name="Barry K."/>
            <person name="Bills G."/>
            <person name="Bluhm B."/>
            <person name="Cannon C."/>
            <person name="Castanera R."/>
            <person name="Culley D."/>
            <person name="Daum C."/>
            <person name="Ezra D."/>
            <person name="Gonzalez J."/>
            <person name="Henrissat B."/>
            <person name="Kuo A."/>
            <person name="Liang C."/>
            <person name="Lipzen A."/>
            <person name="Lutzoni F."/>
            <person name="Magnuson J."/>
            <person name="Mondo S."/>
            <person name="Nolan M."/>
            <person name="Ohm R."/>
            <person name="Pangilinan J."/>
            <person name="Park H.-J."/>
            <person name="Ramirez L."/>
            <person name="Alfaro M."/>
            <person name="Sun H."/>
            <person name="Tritt A."/>
            <person name="Yoshinaga Y."/>
            <person name="Zwiers L.-H."/>
            <person name="Turgeon B."/>
            <person name="Goodwin S."/>
            <person name="Spatafora J."/>
            <person name="Crous P."/>
            <person name="Grigoriev I."/>
        </authorList>
    </citation>
    <scope>NUCLEOTIDE SEQUENCE</scope>
    <source>
        <strain evidence="2">CBS 627.86</strain>
    </source>
</reference>
<protein>
    <submittedName>
        <fullName evidence="2">Uncharacterized protein</fullName>
    </submittedName>
</protein>
<dbReference type="AlphaFoldDB" id="A0A6A5YID6"/>
<evidence type="ECO:0000256" key="1">
    <source>
        <dbReference type="SAM" id="MobiDB-lite"/>
    </source>
</evidence>
<evidence type="ECO:0000313" key="2">
    <source>
        <dbReference type="EMBL" id="KAF2106097.1"/>
    </source>
</evidence>
<dbReference type="EMBL" id="ML977366">
    <property type="protein sequence ID" value="KAF2106097.1"/>
    <property type="molecule type" value="Genomic_DNA"/>
</dbReference>
<accession>A0A6A5YID6</accession>
<gene>
    <name evidence="2" type="ORF">BDV96DRAFT_607623</name>
</gene>
<keyword evidence="3" id="KW-1185">Reference proteome</keyword>
<name>A0A6A5YID6_9PLEO</name>
<proteinExistence type="predicted"/>